<proteinExistence type="predicted"/>
<dbReference type="Proteomes" id="UP000280228">
    <property type="component" value="Chromosome"/>
</dbReference>
<reference evidence="3 4" key="1">
    <citation type="submission" date="2018-12" db="EMBL/GenBank/DDBJ databases">
        <title>Persistence of Moraxella catarrhalis in Chronic Obstructive Pulmonary Disease and Regulation of the Hag/MID Adhesin.</title>
        <authorList>
            <person name="Murphy T."/>
            <person name="Zhao X."/>
            <person name="Vyas G."/>
            <person name="Aluvathingal J."/>
            <person name="Nadendla S."/>
            <person name="Tallon L."/>
            <person name="Tettelin H."/>
        </authorList>
    </citation>
    <scope>NUCLEOTIDE SEQUENCE [LARGE SCALE GENOMIC DNA]</scope>
    <source>
        <strain evidence="2 3">173P27B1</strain>
        <strain evidence="1 4">46P58B1</strain>
    </source>
</reference>
<gene>
    <name evidence="1" type="ORF">EJK53_1665</name>
    <name evidence="2" type="ORF">EJK54_1809</name>
</gene>
<keyword evidence="3" id="KW-1185">Reference proteome</keyword>
<dbReference type="GeneID" id="66585179"/>
<evidence type="ECO:0000313" key="4">
    <source>
        <dbReference type="Proteomes" id="UP000280228"/>
    </source>
</evidence>
<name>A0A3A9N3R8_MORCA</name>
<dbReference type="RefSeq" id="WP_003657622.1">
    <property type="nucleotide sequence ID" value="NZ_CP007669.1"/>
</dbReference>
<evidence type="ECO:0000313" key="2">
    <source>
        <dbReference type="EMBL" id="RUO17161.1"/>
    </source>
</evidence>
<evidence type="ECO:0000313" key="3">
    <source>
        <dbReference type="Proteomes" id="UP000268436"/>
    </source>
</evidence>
<dbReference type="EMBL" id="CP034662">
    <property type="protein sequence ID" value="AZQ92492.1"/>
    <property type="molecule type" value="Genomic_DNA"/>
</dbReference>
<evidence type="ECO:0000313" key="1">
    <source>
        <dbReference type="EMBL" id="AZQ92492.1"/>
    </source>
</evidence>
<accession>A0A3A9N3R8</accession>
<dbReference type="AlphaFoldDB" id="A0A3A9N3R8"/>
<organism evidence="1 4">
    <name type="scientific">Moraxella catarrhalis</name>
    <name type="common">Branhamella catarrhalis</name>
    <dbReference type="NCBI Taxonomy" id="480"/>
    <lineage>
        <taxon>Bacteria</taxon>
        <taxon>Pseudomonadati</taxon>
        <taxon>Pseudomonadota</taxon>
        <taxon>Gammaproteobacteria</taxon>
        <taxon>Moraxellales</taxon>
        <taxon>Moraxellaceae</taxon>
        <taxon>Moraxella</taxon>
    </lineage>
</organism>
<protein>
    <submittedName>
        <fullName evidence="1">Uncharacterized protein</fullName>
    </submittedName>
</protein>
<sequence>MIPFKPNQLRQKLQHPNPFAKPSLADLASFLRHLAFGLWKIWAVLALVHRPFGSAAYPVILVLPNHLSIRFSTLSCHLDTVIKSHAKHNNLLVICSKAKQ</sequence>
<dbReference type="Proteomes" id="UP000268436">
    <property type="component" value="Unassembled WGS sequence"/>
</dbReference>
<dbReference type="EMBL" id="RYER01000013">
    <property type="protein sequence ID" value="RUO17161.1"/>
    <property type="molecule type" value="Genomic_DNA"/>
</dbReference>